<accession>A0A1G2LDI3</accession>
<evidence type="ECO:0000313" key="1">
    <source>
        <dbReference type="EMBL" id="OHA09687.1"/>
    </source>
</evidence>
<evidence type="ECO:0000313" key="2">
    <source>
        <dbReference type="Proteomes" id="UP000179052"/>
    </source>
</evidence>
<proteinExistence type="predicted"/>
<sequence>MVLMNPIRSSLAEVLRTRALGASETSNGVNMFEKLLRNLQLLFSSESRRNFLTEFMKIKAELL</sequence>
<comment type="caution">
    <text evidence="1">The sequence shown here is derived from an EMBL/GenBank/DDBJ whole genome shotgun (WGS) entry which is preliminary data.</text>
</comment>
<dbReference type="EMBL" id="MHQV01000053">
    <property type="protein sequence ID" value="OHA09687.1"/>
    <property type="molecule type" value="Genomic_DNA"/>
</dbReference>
<name>A0A1G2LDI3_9BACT</name>
<reference evidence="1 2" key="1">
    <citation type="journal article" date="2016" name="Nat. Commun.">
        <title>Thousands of microbial genomes shed light on interconnected biogeochemical processes in an aquifer system.</title>
        <authorList>
            <person name="Anantharaman K."/>
            <person name="Brown C.T."/>
            <person name="Hug L.A."/>
            <person name="Sharon I."/>
            <person name="Castelle C.J."/>
            <person name="Probst A.J."/>
            <person name="Thomas B.C."/>
            <person name="Singh A."/>
            <person name="Wilkins M.J."/>
            <person name="Karaoz U."/>
            <person name="Brodie E.L."/>
            <person name="Williams K.H."/>
            <person name="Hubbard S.S."/>
            <person name="Banfield J.F."/>
        </authorList>
    </citation>
    <scope>NUCLEOTIDE SEQUENCE [LARGE SCALE GENOMIC DNA]</scope>
</reference>
<organism evidence="1 2">
    <name type="scientific">Candidatus Sungbacteria bacterium RIFCSPLOWO2_02_FULL_48_13b</name>
    <dbReference type="NCBI Taxonomy" id="1802283"/>
    <lineage>
        <taxon>Bacteria</taxon>
        <taxon>Candidatus Sungiibacteriota</taxon>
    </lineage>
</organism>
<gene>
    <name evidence="1" type="ORF">A3H71_03690</name>
</gene>
<dbReference type="Proteomes" id="UP000179052">
    <property type="component" value="Unassembled WGS sequence"/>
</dbReference>
<dbReference type="STRING" id="1802283.A3H71_03690"/>
<protein>
    <submittedName>
        <fullName evidence="1">Uncharacterized protein</fullName>
    </submittedName>
</protein>
<dbReference type="AlphaFoldDB" id="A0A1G2LDI3"/>